<dbReference type="Pfam" id="PF13424">
    <property type="entry name" value="TPR_12"/>
    <property type="match status" value="2"/>
</dbReference>
<dbReference type="PANTHER" id="PTHR46082:SF6">
    <property type="entry name" value="AAA+ ATPASE DOMAIN-CONTAINING PROTEIN-RELATED"/>
    <property type="match status" value="1"/>
</dbReference>
<dbReference type="eggNOG" id="COG3903">
    <property type="taxonomic scope" value="Bacteria"/>
</dbReference>
<dbReference type="InterPro" id="IPR027417">
    <property type="entry name" value="P-loop_NTPase"/>
</dbReference>
<protein>
    <submittedName>
        <fullName evidence="2">Putative ATP/GTP-binding protein</fullName>
    </submittedName>
</protein>
<dbReference type="SUPFAM" id="SSF48452">
    <property type="entry name" value="TPR-like"/>
    <property type="match status" value="3"/>
</dbReference>
<reference evidence="2 3" key="1">
    <citation type="journal article" date="2011" name="Stand. Genomic Sci.">
        <title>Complete genome sequence of Thermomonospora curvata type strain (B9).</title>
        <authorList>
            <person name="Chertkov O."/>
            <person name="Sikorski J."/>
            <person name="Nolan M."/>
            <person name="Lapidus A."/>
            <person name="Lucas S."/>
            <person name="Del Rio T.G."/>
            <person name="Tice H."/>
            <person name="Cheng J.F."/>
            <person name="Goodwin L."/>
            <person name="Pitluck S."/>
            <person name="Liolios K."/>
            <person name="Ivanova N."/>
            <person name="Mavromatis K."/>
            <person name="Mikhailova N."/>
            <person name="Ovchinnikova G."/>
            <person name="Pati A."/>
            <person name="Chen A."/>
            <person name="Palaniappan K."/>
            <person name="Djao O.D."/>
            <person name="Land M."/>
            <person name="Hauser L."/>
            <person name="Chang Y.J."/>
            <person name="Jeffries C.D."/>
            <person name="Brettin T."/>
            <person name="Han C."/>
            <person name="Detter J.C."/>
            <person name="Rohde M."/>
            <person name="Goker M."/>
            <person name="Woyke T."/>
            <person name="Bristow J."/>
            <person name="Eisen J.A."/>
            <person name="Markowitz V."/>
            <person name="Hugenholtz P."/>
            <person name="Klenk H.P."/>
            <person name="Kyrpides N.C."/>
        </authorList>
    </citation>
    <scope>NUCLEOTIDE SEQUENCE [LARGE SCALE GENOMIC DNA]</scope>
    <source>
        <strain evidence="3">ATCC 19995 / DSM 43183 / JCM 3096 / KCTC 9072 / NBRC 15933 / NCIMB 10081 / Henssen B9</strain>
    </source>
</reference>
<dbReference type="AlphaFoldDB" id="D1A4U5"/>
<dbReference type="STRING" id="471852.Tcur_2553"/>
<dbReference type="Pfam" id="PF13374">
    <property type="entry name" value="TPR_10"/>
    <property type="match status" value="3"/>
</dbReference>
<evidence type="ECO:0000313" key="3">
    <source>
        <dbReference type="Proteomes" id="UP000001918"/>
    </source>
</evidence>
<organism evidence="2 3">
    <name type="scientific">Thermomonospora curvata (strain ATCC 19995 / DSM 43183 / JCM 3096 / KCTC 9072 / NBRC 15933 / NCIMB 10081 / Henssen B9)</name>
    <dbReference type="NCBI Taxonomy" id="471852"/>
    <lineage>
        <taxon>Bacteria</taxon>
        <taxon>Bacillati</taxon>
        <taxon>Actinomycetota</taxon>
        <taxon>Actinomycetes</taxon>
        <taxon>Streptosporangiales</taxon>
        <taxon>Thermomonosporaceae</taxon>
        <taxon>Thermomonospora</taxon>
    </lineage>
</organism>
<dbReference type="Proteomes" id="UP000001918">
    <property type="component" value="Chromosome"/>
</dbReference>
<dbReference type="NCBIfam" id="NF040586">
    <property type="entry name" value="FxSxx_TPR"/>
    <property type="match status" value="1"/>
</dbReference>
<gene>
    <name evidence="2" type="ordered locus">Tcur_2553</name>
</gene>
<sequence length="838" mass="93978">MTQEGTNPTRDREPAVWAREIPQRNYYFTGRTEVLDRLHESLTGAGGWLALHALNGSAGIGKTQLAVEYAHRFRHEYDLIWWISAYDPKLIRASLTALAEALDLGLSGANLAVPAVLDALRQGRPYRRWLLIFDNADSPETLNDFLPSGPGHVLITSRDRRWTGACPTIDLSVFKRSESIAYLTRRVDGLSENDADRLAEALGDLPIALVQAASFQLESGISTDDYLEALKRGGPQEVADAPPLDYPMPLHNMWTLSIETVRSHNPDAIELLDRCAFFGPAPIPLSVFTETAQVVDSDFQELLAAPMRLKRALGVLNRYSLADVDTIHNTVQIHRLMQAFRRHALADRADSIRHEVHLLISAAAPHDQELGARPEIYASLLAHVDDSKVVGCRTEAARRFCIGLVRHLYMEGDYHSARQYSQLALDHWRATIDPDDLYLLTMSRLQGMTMRLLGDVRGAYEINSRTLQRMQEILGKDHEETLAAMNDHGGDLRALGRFQEARKLDEESYRIHREVFGEHTVKTLRAANNLALDHRLAAAYHEALRLDREILERRLALHGRADHPMVLASRNQVARDLRECGQYAESAALQREVYRTYRAVTNDNHPFALRAQKNLSVSLRKDGHLAESRPLAEDVYQRYLNLFGADHIDTLASRCNLINELRLAGELDEAHDIGVDTLERYRRTLGEEHPITLGCAINVAIVLRLRGAPQQARELSQEAHEGLCRLVGPDHHYTLSAAVGLAGDLAACAHLREACRLGEETLQRWRAAPAFGADHPYTLSCAMNLSQDLRALGEEKQAATLAEETIERLRAKLRPGHPLIEQAVRGERLECDFEPPPL</sequence>
<dbReference type="SUPFAM" id="SSF52540">
    <property type="entry name" value="P-loop containing nucleoside triphosphate hydrolases"/>
    <property type="match status" value="1"/>
</dbReference>
<dbReference type="Gene3D" id="1.25.40.10">
    <property type="entry name" value="Tetratricopeptide repeat domain"/>
    <property type="match status" value="2"/>
</dbReference>
<dbReference type="InterPro" id="IPR053137">
    <property type="entry name" value="NLR-like"/>
</dbReference>
<dbReference type="eggNOG" id="COG0457">
    <property type="taxonomic scope" value="Bacteria"/>
</dbReference>
<dbReference type="Gene3D" id="3.40.50.300">
    <property type="entry name" value="P-loop containing nucleotide triphosphate hydrolases"/>
    <property type="match status" value="1"/>
</dbReference>
<evidence type="ECO:0000259" key="1">
    <source>
        <dbReference type="Pfam" id="PF25000"/>
    </source>
</evidence>
<proteinExistence type="predicted"/>
<name>D1A4U5_THECD</name>
<dbReference type="Pfam" id="PF25000">
    <property type="entry name" value="DUF7779"/>
    <property type="match status" value="1"/>
</dbReference>
<keyword evidence="3" id="KW-1185">Reference proteome</keyword>
<dbReference type="KEGG" id="tcu:Tcur_2553"/>
<dbReference type="InterPro" id="IPR056681">
    <property type="entry name" value="DUF7779"/>
</dbReference>
<dbReference type="PANTHER" id="PTHR46082">
    <property type="entry name" value="ATP/GTP-BINDING PROTEIN-RELATED"/>
    <property type="match status" value="1"/>
</dbReference>
<evidence type="ECO:0000313" key="2">
    <source>
        <dbReference type="EMBL" id="ACY98114.1"/>
    </source>
</evidence>
<dbReference type="EMBL" id="CP001738">
    <property type="protein sequence ID" value="ACY98114.1"/>
    <property type="molecule type" value="Genomic_DNA"/>
</dbReference>
<dbReference type="HOGENOM" id="CLU_000288_125_8_11"/>
<dbReference type="InterPro" id="IPR011990">
    <property type="entry name" value="TPR-like_helical_dom_sf"/>
</dbReference>
<accession>D1A4U5</accession>
<feature type="domain" description="DUF7779" evidence="1">
    <location>
        <begin position="263"/>
        <end position="346"/>
    </location>
</feature>